<proteinExistence type="predicted"/>
<dbReference type="RefSeq" id="WP_153283221.1">
    <property type="nucleotide sequence ID" value="NZ_CP045644.1"/>
</dbReference>
<dbReference type="Proteomes" id="UP000326780">
    <property type="component" value="Chromosome"/>
</dbReference>
<protein>
    <submittedName>
        <fullName evidence="1">Uncharacterized protein</fullName>
    </submittedName>
</protein>
<organism evidence="1 2">
    <name type="scientific">Variovorax paradoxus</name>
    <dbReference type="NCBI Taxonomy" id="34073"/>
    <lineage>
        <taxon>Bacteria</taxon>
        <taxon>Pseudomonadati</taxon>
        <taxon>Pseudomonadota</taxon>
        <taxon>Betaproteobacteria</taxon>
        <taxon>Burkholderiales</taxon>
        <taxon>Comamonadaceae</taxon>
        <taxon>Variovorax</taxon>
    </lineage>
</organism>
<evidence type="ECO:0000313" key="1">
    <source>
        <dbReference type="EMBL" id="QFZ84600.1"/>
    </source>
</evidence>
<name>A0A5Q0M4C8_VARPD</name>
<accession>A0A5Q0M4C8</accession>
<sequence length="126" mass="13693">MPYVPYNGVHRAFFWELTIMARKSNSEITSGAIVVSYSLQRELKPNLTVVAEALKLRSVSELISLIALEPNATIAALAPLAEKMNAHRAQIAAVKAKQKETIAKLKDLSPSDLEAALAHIQAEKAS</sequence>
<gene>
    <name evidence="1" type="ORF">GFK26_18400</name>
</gene>
<evidence type="ECO:0000313" key="2">
    <source>
        <dbReference type="Proteomes" id="UP000326780"/>
    </source>
</evidence>
<reference evidence="1 2" key="1">
    <citation type="submission" date="2019-10" db="EMBL/GenBank/DDBJ databases">
        <title>Complete genome sequence of Variovorax paradoxus 5C-2.</title>
        <authorList>
            <person name="Gogoleva N.E."/>
            <person name="Balkin A.S."/>
        </authorList>
    </citation>
    <scope>NUCLEOTIDE SEQUENCE [LARGE SCALE GENOMIC DNA]</scope>
    <source>
        <strain evidence="1 2">5C-2</strain>
    </source>
</reference>
<dbReference type="AlphaFoldDB" id="A0A5Q0M4C8"/>
<dbReference type="EMBL" id="CP045644">
    <property type="protein sequence ID" value="QFZ84600.1"/>
    <property type="molecule type" value="Genomic_DNA"/>
</dbReference>